<evidence type="ECO:0000256" key="8">
    <source>
        <dbReference type="ARBA" id="ARBA00022946"/>
    </source>
</evidence>
<dbReference type="Pfam" id="PF01643">
    <property type="entry name" value="Acyl-ACP_TE"/>
    <property type="match status" value="1"/>
</dbReference>
<evidence type="ECO:0000256" key="9">
    <source>
        <dbReference type="ARBA" id="ARBA00023098"/>
    </source>
</evidence>
<sequence length="350" mass="39559">MLHAFAAPTFFMLRLQPTFPCSNKPTCSRGKGNSNSAHATMVHGKEDIEVAAKKMPYQHLNMESARNIDGVYDSFGGKLSHDGRVLKQNFAIRSYELGPDGKASLGSLMKRLQETSVQHCKSVGIFSSGFGSTPEMDKRGLVWVTRKLQIDVENYPTWDDVIQIDTWTCASGDNGWFRDWVFRDYRTGGNSDSSKWSLCVMNIQTRRSFQFLPEIRDEMECLLKVTDPVIDITKINCEQLDVNTKNHVRTGLSPAWTDLDVNRHVKNVKYLDWVLESIPLSVLKNHQVSSIVLEFRKECRMDDMLQSLSSAARTLGQSTSNEEIEFDHLLRLEDGSAILRGKSVVEAEVS</sequence>
<dbReference type="GO" id="GO:0016297">
    <property type="term" value="F:fatty acyl-[ACP] hydrolase activity"/>
    <property type="evidence" value="ECO:0007669"/>
    <property type="project" value="InterPro"/>
</dbReference>
<evidence type="ECO:0000256" key="1">
    <source>
        <dbReference type="ARBA" id="ARBA00004229"/>
    </source>
</evidence>
<evidence type="ECO:0000256" key="2">
    <source>
        <dbReference type="ARBA" id="ARBA00006500"/>
    </source>
</evidence>
<evidence type="ECO:0000256" key="4">
    <source>
        <dbReference type="ARBA" id="ARBA00022528"/>
    </source>
</evidence>
<comment type="similarity">
    <text evidence="2 11">Belongs to the acyl-ACP thioesterase family.</text>
</comment>
<dbReference type="InterPro" id="IPR002864">
    <property type="entry name" value="Acyl-ACP_thioesterase_NHD"/>
</dbReference>
<accession>A0AAW1VPZ4</accession>
<dbReference type="EC" id="3.1.2.-" evidence="11"/>
<dbReference type="Pfam" id="PF20791">
    <property type="entry name" value="Acyl-ACP_TE_C"/>
    <property type="match status" value="1"/>
</dbReference>
<organism evidence="14 15">
    <name type="scientific">Rubus argutus</name>
    <name type="common">Southern blackberry</name>
    <dbReference type="NCBI Taxonomy" id="59490"/>
    <lineage>
        <taxon>Eukaryota</taxon>
        <taxon>Viridiplantae</taxon>
        <taxon>Streptophyta</taxon>
        <taxon>Embryophyta</taxon>
        <taxon>Tracheophyta</taxon>
        <taxon>Spermatophyta</taxon>
        <taxon>Magnoliopsida</taxon>
        <taxon>eudicotyledons</taxon>
        <taxon>Gunneridae</taxon>
        <taxon>Pentapetalae</taxon>
        <taxon>rosids</taxon>
        <taxon>fabids</taxon>
        <taxon>Rosales</taxon>
        <taxon>Rosaceae</taxon>
        <taxon>Rosoideae</taxon>
        <taxon>Rosoideae incertae sedis</taxon>
        <taxon>Rubus</taxon>
    </lineage>
</organism>
<dbReference type="Proteomes" id="UP001457282">
    <property type="component" value="Unassembled WGS sequence"/>
</dbReference>
<evidence type="ECO:0000256" key="3">
    <source>
        <dbReference type="ARBA" id="ARBA00022516"/>
    </source>
</evidence>
<keyword evidence="15" id="KW-1185">Reference proteome</keyword>
<dbReference type="PANTHER" id="PTHR31727">
    <property type="entry name" value="OLEOYL-ACYL CARRIER PROTEIN THIOESTERASE 1, CHLOROPLASTIC"/>
    <property type="match status" value="1"/>
</dbReference>
<evidence type="ECO:0000313" key="15">
    <source>
        <dbReference type="Proteomes" id="UP001457282"/>
    </source>
</evidence>
<feature type="domain" description="Acyl-ACP thioesterase N-terminal hotdog" evidence="12">
    <location>
        <begin position="84"/>
        <end position="218"/>
    </location>
</feature>
<reference evidence="14 15" key="1">
    <citation type="journal article" date="2023" name="G3 (Bethesda)">
        <title>A chromosome-length genome assembly and annotation of blackberry (Rubus argutus, cv. 'Hillquist').</title>
        <authorList>
            <person name="Bruna T."/>
            <person name="Aryal R."/>
            <person name="Dudchenko O."/>
            <person name="Sargent D.J."/>
            <person name="Mead D."/>
            <person name="Buti M."/>
            <person name="Cavallini A."/>
            <person name="Hytonen T."/>
            <person name="Andres J."/>
            <person name="Pham M."/>
            <person name="Weisz D."/>
            <person name="Mascagni F."/>
            <person name="Usai G."/>
            <person name="Natali L."/>
            <person name="Bassil N."/>
            <person name="Fernandez G.E."/>
            <person name="Lomsadze A."/>
            <person name="Armour M."/>
            <person name="Olukolu B."/>
            <person name="Poorten T."/>
            <person name="Britton C."/>
            <person name="Davik J."/>
            <person name="Ashrafi H."/>
            <person name="Aiden E.L."/>
            <person name="Borodovsky M."/>
            <person name="Worthington M."/>
        </authorList>
    </citation>
    <scope>NUCLEOTIDE SEQUENCE [LARGE SCALE GENOMIC DNA]</scope>
    <source>
        <strain evidence="14">PI 553951</strain>
    </source>
</reference>
<proteinExistence type="inferred from homology"/>
<comment type="subcellular location">
    <subcellularLocation>
        <location evidence="1 11">Plastid</location>
        <location evidence="1 11">Chloroplast</location>
    </subcellularLocation>
</comment>
<dbReference type="InterPro" id="IPR045023">
    <property type="entry name" value="FATA/B"/>
</dbReference>
<keyword evidence="5 11" id="KW-0934">Plastid</keyword>
<evidence type="ECO:0000256" key="10">
    <source>
        <dbReference type="ARBA" id="ARBA00023160"/>
    </source>
</evidence>
<keyword evidence="3 11" id="KW-0444">Lipid biosynthesis</keyword>
<evidence type="ECO:0000259" key="12">
    <source>
        <dbReference type="Pfam" id="PF01643"/>
    </source>
</evidence>
<feature type="domain" description="Acyl-ACP thioesterase-like C-terminal" evidence="13">
    <location>
        <begin position="245"/>
        <end position="340"/>
    </location>
</feature>
<dbReference type="InterPro" id="IPR029069">
    <property type="entry name" value="HotDog_dom_sf"/>
</dbReference>
<dbReference type="Gene3D" id="3.10.129.10">
    <property type="entry name" value="Hotdog Thioesterase"/>
    <property type="match status" value="1"/>
</dbReference>
<evidence type="ECO:0000259" key="13">
    <source>
        <dbReference type="Pfam" id="PF20791"/>
    </source>
</evidence>
<keyword evidence="10 11" id="KW-0275">Fatty acid biosynthesis</keyword>
<dbReference type="EMBL" id="JBEDUW010000121">
    <property type="protein sequence ID" value="KAK9905444.1"/>
    <property type="molecule type" value="Genomic_DNA"/>
</dbReference>
<dbReference type="SUPFAM" id="SSF54637">
    <property type="entry name" value="Thioesterase/thiol ester dehydrase-isomerase"/>
    <property type="match status" value="2"/>
</dbReference>
<protein>
    <recommendedName>
        <fullName evidence="11">Acyl-[acyl-carrier-protein] hydrolase</fullName>
        <ecNumber evidence="11">3.1.2.-</ecNumber>
    </recommendedName>
</protein>
<dbReference type="PANTHER" id="PTHR31727:SF2">
    <property type="entry name" value="PALMITOYL-ACYL CARRIER PROTEIN THIOESTERASE, CHLOROPLASTIC"/>
    <property type="match status" value="1"/>
</dbReference>
<evidence type="ECO:0000256" key="6">
    <source>
        <dbReference type="ARBA" id="ARBA00022801"/>
    </source>
</evidence>
<evidence type="ECO:0000256" key="7">
    <source>
        <dbReference type="ARBA" id="ARBA00022832"/>
    </source>
</evidence>
<dbReference type="GO" id="GO:0009507">
    <property type="term" value="C:chloroplast"/>
    <property type="evidence" value="ECO:0007669"/>
    <property type="project" value="UniProtKB-SubCell"/>
</dbReference>
<evidence type="ECO:0000256" key="11">
    <source>
        <dbReference type="RuleBase" id="RU363096"/>
    </source>
</evidence>
<keyword evidence="8" id="KW-0809">Transit peptide</keyword>
<comment type="function">
    <text evidence="11">Plays an essential role in chain termination during de novo fatty acid synthesis.</text>
</comment>
<name>A0AAW1VPZ4_RUBAR</name>
<keyword evidence="7 11" id="KW-0276">Fatty acid metabolism</keyword>
<keyword evidence="9 11" id="KW-0443">Lipid metabolism</keyword>
<dbReference type="GO" id="GO:0000036">
    <property type="term" value="F:acyl carrier activity"/>
    <property type="evidence" value="ECO:0007669"/>
    <property type="project" value="TreeGrafter"/>
</dbReference>
<dbReference type="InterPro" id="IPR049427">
    <property type="entry name" value="Acyl-ACP_TE_C"/>
</dbReference>
<keyword evidence="6 11" id="KW-0378">Hydrolase</keyword>
<evidence type="ECO:0000256" key="5">
    <source>
        <dbReference type="ARBA" id="ARBA00022640"/>
    </source>
</evidence>
<keyword evidence="4 11" id="KW-0150">Chloroplast</keyword>
<dbReference type="AlphaFoldDB" id="A0AAW1VPZ4"/>
<gene>
    <name evidence="14" type="ORF">M0R45_000168</name>
</gene>
<comment type="caution">
    <text evidence="14">The sequence shown here is derived from an EMBL/GenBank/DDBJ whole genome shotgun (WGS) entry which is preliminary data.</text>
</comment>
<evidence type="ECO:0000313" key="14">
    <source>
        <dbReference type="EMBL" id="KAK9905444.1"/>
    </source>
</evidence>